<reference evidence="14" key="1">
    <citation type="submission" date="2013-09" db="EMBL/GenBank/DDBJ databases">
        <title>Corchorus olitorius genome sequencing.</title>
        <authorList>
            <person name="Alam M."/>
            <person name="Haque M.S."/>
            <person name="Islam M.S."/>
            <person name="Emdad E.M."/>
            <person name="Islam M.M."/>
            <person name="Ahmed B."/>
            <person name="Halim A."/>
            <person name="Hossen Q.M.M."/>
            <person name="Hossain M.Z."/>
            <person name="Ahmed R."/>
            <person name="Khan M.M."/>
            <person name="Islam R."/>
            <person name="Rashid M.M."/>
            <person name="Khan S.A."/>
            <person name="Rahman M.S."/>
            <person name="Alam M."/>
            <person name="Yahiya A.S."/>
            <person name="Khan M.S."/>
            <person name="Azam M.S."/>
            <person name="Haque T."/>
            <person name="Lashkar M.Z.H."/>
            <person name="Akhand A.I."/>
            <person name="Morshed G."/>
            <person name="Roy S."/>
            <person name="Uddin K.S."/>
            <person name="Rabeya T."/>
            <person name="Hossain A.S."/>
            <person name="Chowdhury A."/>
            <person name="Snigdha A.R."/>
            <person name="Mortoza M.S."/>
            <person name="Matin S.A."/>
            <person name="Hoque S.M.E."/>
            <person name="Islam M.K."/>
            <person name="Roy D.K."/>
            <person name="Haider R."/>
            <person name="Moosa M.M."/>
            <person name="Elias S.M."/>
            <person name="Hasan A.M."/>
            <person name="Jahan S."/>
            <person name="Shafiuddin M."/>
            <person name="Mahmood N."/>
            <person name="Shommy N.S."/>
        </authorList>
    </citation>
    <scope>NUCLEOTIDE SEQUENCE [LARGE SCALE GENOMIC DNA]</scope>
    <source>
        <strain evidence="14">cv. O-4</strain>
    </source>
</reference>
<evidence type="ECO:0000256" key="8">
    <source>
        <dbReference type="ARBA" id="ARBA00023136"/>
    </source>
</evidence>
<feature type="domain" description="Cation/H(+) antiporter C-terminal" evidence="12">
    <location>
        <begin position="633"/>
        <end position="779"/>
    </location>
</feature>
<keyword evidence="4 10" id="KW-0812">Transmembrane</keyword>
<evidence type="ECO:0000256" key="7">
    <source>
        <dbReference type="ARBA" id="ARBA00023065"/>
    </source>
</evidence>
<dbReference type="InterPro" id="IPR050794">
    <property type="entry name" value="CPA2_transporter"/>
</dbReference>
<dbReference type="Gene3D" id="1.20.1530.20">
    <property type="match status" value="1"/>
</dbReference>
<dbReference type="GO" id="GO:0012505">
    <property type="term" value="C:endomembrane system"/>
    <property type="evidence" value="ECO:0007669"/>
    <property type="project" value="TreeGrafter"/>
</dbReference>
<dbReference type="AlphaFoldDB" id="A0A1R3HF48"/>
<feature type="transmembrane region" description="Helical" evidence="10">
    <location>
        <begin position="324"/>
        <end position="341"/>
    </location>
</feature>
<evidence type="ECO:0000256" key="10">
    <source>
        <dbReference type="SAM" id="Phobius"/>
    </source>
</evidence>
<gene>
    <name evidence="13" type="ORF">COLO4_29343</name>
</gene>
<feature type="transmembrane region" description="Helical" evidence="10">
    <location>
        <begin position="71"/>
        <end position="87"/>
    </location>
</feature>
<feature type="transmembrane region" description="Helical" evidence="10">
    <location>
        <begin position="353"/>
        <end position="374"/>
    </location>
</feature>
<keyword evidence="3" id="KW-0633">Potassium transport</keyword>
<feature type="transmembrane region" description="Helical" evidence="10">
    <location>
        <begin position="40"/>
        <end position="59"/>
    </location>
</feature>
<proteinExistence type="inferred from homology"/>
<dbReference type="InterPro" id="IPR006153">
    <property type="entry name" value="Cation/H_exchanger_TM"/>
</dbReference>
<evidence type="ECO:0000256" key="6">
    <source>
        <dbReference type="ARBA" id="ARBA00022989"/>
    </source>
</evidence>
<dbReference type="EMBL" id="AWUE01020328">
    <property type="protein sequence ID" value="OMO68934.1"/>
    <property type="molecule type" value="Genomic_DNA"/>
</dbReference>
<dbReference type="GO" id="GO:0016020">
    <property type="term" value="C:membrane"/>
    <property type="evidence" value="ECO:0007669"/>
    <property type="project" value="UniProtKB-SubCell"/>
</dbReference>
<dbReference type="GO" id="GO:1902600">
    <property type="term" value="P:proton transmembrane transport"/>
    <property type="evidence" value="ECO:0007669"/>
    <property type="project" value="InterPro"/>
</dbReference>
<organism evidence="13 14">
    <name type="scientific">Corchorus olitorius</name>
    <dbReference type="NCBI Taxonomy" id="93759"/>
    <lineage>
        <taxon>Eukaryota</taxon>
        <taxon>Viridiplantae</taxon>
        <taxon>Streptophyta</taxon>
        <taxon>Embryophyta</taxon>
        <taxon>Tracheophyta</taxon>
        <taxon>Spermatophyta</taxon>
        <taxon>Magnoliopsida</taxon>
        <taxon>eudicotyledons</taxon>
        <taxon>Gunneridae</taxon>
        <taxon>Pentapetalae</taxon>
        <taxon>rosids</taxon>
        <taxon>malvids</taxon>
        <taxon>Malvales</taxon>
        <taxon>Malvaceae</taxon>
        <taxon>Grewioideae</taxon>
        <taxon>Apeibeae</taxon>
        <taxon>Corchorus</taxon>
    </lineage>
</organism>
<feature type="transmembrane region" description="Helical" evidence="10">
    <location>
        <begin position="417"/>
        <end position="435"/>
    </location>
</feature>
<dbReference type="OrthoDB" id="1612738at2759"/>
<sequence length="785" mass="87281">MASAMANKTILPDQQQVCVSIFHEITAYKGIFISGNPIDFFMPIFMIQLISSVAISWAIYLTLRPFKQSKFVCNLLAGIILGPSVFGRNKSYMGKMFPPKEMIVLATLSNMATTLFIFVTCIKMNRSMVFKLAKKTWKISLACVAIPFILTLAHIALLQQFLPGIKNRNNFPLQFSIASSLSYFIVITQSLDELNLVNSELGQLSTSITMFNEIIALFIIAVLGLVVSHDSLPQHLLRSTLPMCGLIVFGIVVIRPILKWIIKTTPKGKPVRGDYVIAIIVCALLMGMTSDALAGFFSPGVMILGFIIPDGPPLGSTIIQKTELIISEFFLPLFFIYVGYHTDLSTIFDWKELAFFVAVILAAYIGRLAGCYMLSSSANISKSDAIMLSLILSLQGLVELLQGIRWKHSELVSDQDFSTLVMSIVVLNGIITPIIETYYKPKIESVDLVESVKHSHRSLGMTSMIGELRIISCIEEDNVASMVSLLNAMNPRALSPICAYIIHLVPLATQTVPILLPYKNHKRMYIKPNGSDNIMRAFLNYSKNSEGPVQIQPYRMVSPVKYMHEQICRLAEATNTPLLIVPFFKTQQVHNADGTLHGTLRMFNTNIQTYARCTVGILVDRGRPIRVTITSFSYSVAVVFIGGADDREALAFAARMSSHRNIAISIFKINLRGNIALGFGKEREIDESFYKEFKAMTAKNECVVRHELEAENIADVMGRLRSLANGFDLVVVGKRQGFNTRLEQELIEWTEYPELGVIGDAIAHPDFCGGTLSILVLRHFGVADH</sequence>
<evidence type="ECO:0000256" key="1">
    <source>
        <dbReference type="ARBA" id="ARBA00004141"/>
    </source>
</evidence>
<evidence type="ECO:0000259" key="11">
    <source>
        <dbReference type="Pfam" id="PF00999"/>
    </source>
</evidence>
<dbReference type="GO" id="GO:0015297">
    <property type="term" value="F:antiporter activity"/>
    <property type="evidence" value="ECO:0007669"/>
    <property type="project" value="InterPro"/>
</dbReference>
<feature type="domain" description="Cation/H+ exchanger transmembrane" evidence="11">
    <location>
        <begin position="57"/>
        <end position="434"/>
    </location>
</feature>
<comment type="caution">
    <text evidence="13">The sequence shown here is derived from an EMBL/GenBank/DDBJ whole genome shotgun (WGS) entry which is preliminary data.</text>
</comment>
<evidence type="ECO:0000256" key="2">
    <source>
        <dbReference type="ARBA" id="ARBA00022448"/>
    </source>
</evidence>
<comment type="subcellular location">
    <subcellularLocation>
        <location evidence="1">Membrane</location>
        <topology evidence="1">Multi-pass membrane protein</topology>
    </subcellularLocation>
</comment>
<evidence type="ECO:0000256" key="4">
    <source>
        <dbReference type="ARBA" id="ARBA00022692"/>
    </source>
</evidence>
<evidence type="ECO:0000256" key="3">
    <source>
        <dbReference type="ARBA" id="ARBA00022538"/>
    </source>
</evidence>
<feature type="transmembrane region" description="Helical" evidence="10">
    <location>
        <begin position="102"/>
        <end position="119"/>
    </location>
</feature>
<evidence type="ECO:0000259" key="12">
    <source>
        <dbReference type="Pfam" id="PF23259"/>
    </source>
</evidence>
<feature type="transmembrane region" description="Helical" evidence="10">
    <location>
        <begin position="386"/>
        <end position="405"/>
    </location>
</feature>
<dbReference type="PANTHER" id="PTHR32468:SF168">
    <property type="entry name" value="CATION_H(+) ANTIPORTER 15-LIKE"/>
    <property type="match status" value="1"/>
</dbReference>
<evidence type="ECO:0000313" key="13">
    <source>
        <dbReference type="EMBL" id="OMO68934.1"/>
    </source>
</evidence>
<dbReference type="GO" id="GO:0006885">
    <property type="term" value="P:regulation of pH"/>
    <property type="evidence" value="ECO:0007669"/>
    <property type="project" value="TreeGrafter"/>
</dbReference>
<keyword evidence="14" id="KW-1185">Reference proteome</keyword>
<dbReference type="Pfam" id="PF23259">
    <property type="entry name" value="CHX17_C"/>
    <property type="match status" value="1"/>
</dbReference>
<dbReference type="InterPro" id="IPR057290">
    <property type="entry name" value="CHX17_C"/>
</dbReference>
<feature type="transmembrane region" description="Helical" evidence="10">
    <location>
        <begin position="294"/>
        <end position="312"/>
    </location>
</feature>
<evidence type="ECO:0000256" key="5">
    <source>
        <dbReference type="ARBA" id="ARBA00022958"/>
    </source>
</evidence>
<feature type="transmembrane region" description="Helical" evidence="10">
    <location>
        <begin position="208"/>
        <end position="227"/>
    </location>
</feature>
<dbReference type="PANTHER" id="PTHR32468">
    <property type="entry name" value="CATION/H + ANTIPORTER"/>
    <property type="match status" value="1"/>
</dbReference>
<feature type="transmembrane region" description="Helical" evidence="10">
    <location>
        <begin position="239"/>
        <end position="258"/>
    </location>
</feature>
<keyword evidence="8 10" id="KW-0472">Membrane</keyword>
<keyword evidence="6 10" id="KW-1133">Transmembrane helix</keyword>
<dbReference type="Pfam" id="PF00999">
    <property type="entry name" value="Na_H_Exchanger"/>
    <property type="match status" value="1"/>
</dbReference>
<feature type="transmembrane region" description="Helical" evidence="10">
    <location>
        <begin position="171"/>
        <end position="187"/>
    </location>
</feature>
<evidence type="ECO:0000313" key="14">
    <source>
        <dbReference type="Proteomes" id="UP000187203"/>
    </source>
</evidence>
<protein>
    <submittedName>
        <fullName evidence="13">Cation/H+ exchanger</fullName>
    </submittedName>
</protein>
<dbReference type="GO" id="GO:0006813">
    <property type="term" value="P:potassium ion transport"/>
    <property type="evidence" value="ECO:0007669"/>
    <property type="project" value="UniProtKB-KW"/>
</dbReference>
<dbReference type="Proteomes" id="UP000187203">
    <property type="component" value="Unassembled WGS sequence"/>
</dbReference>
<keyword evidence="5" id="KW-0630">Potassium</keyword>
<keyword evidence="7" id="KW-0406">Ion transport</keyword>
<feature type="transmembrane region" description="Helical" evidence="10">
    <location>
        <begin position="139"/>
        <end position="159"/>
    </location>
</feature>
<keyword evidence="2" id="KW-0813">Transport</keyword>
<evidence type="ECO:0000256" key="9">
    <source>
        <dbReference type="ARBA" id="ARBA00038341"/>
    </source>
</evidence>
<accession>A0A1R3HF48</accession>
<comment type="similarity">
    <text evidence="9">Belongs to the monovalent cation:proton antiporter 2 (CPA2) transporter (TC 2.A.37) family. CHX (TC 2.A.37.4) subfamily.</text>
</comment>
<dbReference type="InterPro" id="IPR038770">
    <property type="entry name" value="Na+/solute_symporter_sf"/>
</dbReference>
<name>A0A1R3HF48_9ROSI</name>